<reference evidence="1 2" key="1">
    <citation type="journal article" date="2012" name="J. Bacteriol.">
        <title>Genome sequences of type strains of seven species of the marine bacterium Pseudoalteromonas.</title>
        <authorList>
            <person name="Xie B.B."/>
            <person name="Shu Y.L."/>
            <person name="Qin Q.L."/>
            <person name="Rong J.C."/>
            <person name="Zhang X.Y."/>
            <person name="Chen X.L."/>
            <person name="Shi M."/>
            <person name="He H.L."/>
            <person name="Zhou B.C."/>
            <person name="Zhang Y.Z."/>
        </authorList>
    </citation>
    <scope>NUCLEOTIDE SEQUENCE [LARGE SCALE GENOMIC DNA]</scope>
    <source>
        <strain evidence="1 2">A 37-1-2</strain>
    </source>
</reference>
<name>A0A290S3I5_9GAMM</name>
<gene>
    <name evidence="1" type="ORF">PARC_a2092</name>
</gene>
<dbReference type="AlphaFoldDB" id="A0A290S3I5"/>
<dbReference type="SUPFAM" id="SSF54001">
    <property type="entry name" value="Cysteine proteinases"/>
    <property type="match status" value="1"/>
</dbReference>
<accession>A0A290S3I5</accession>
<dbReference type="Gene3D" id="3.90.1720.10">
    <property type="entry name" value="endopeptidase domain like (from Nostoc punctiforme)"/>
    <property type="match status" value="1"/>
</dbReference>
<sequence length="323" mass="36931">MYLLDREILKQGDIILTCSNEKPSKMIQKLTGTEYSHAILYVGGSSYIHSDLAGVHSGNTQRLVIDNPGFVKVVRVNNQSAINKAIEYARLQVGTSYSKLSAANAGAKIFSKLDTTRQFCSRLVAKSYEYAGVELVSNAEACLPQEIADSNLVNVIENCVYLARKEEIEFALSFDPIKKQSEITNSVLKSTRKLIGNKIQALSDITSHLIEDPKFDKEITEIYQLSGYLDMWRYEKEKNPWRYDVKLFRALPLTKYELGQYAHKEIEIAEGLLALYKNNLEQYFYIKEQYELKYAEQQFNLYKQLVENALDHKFTAEAVINET</sequence>
<dbReference type="RefSeq" id="WP_010552832.1">
    <property type="nucleotide sequence ID" value="NZ_CP011025.1"/>
</dbReference>
<evidence type="ECO:0000313" key="2">
    <source>
        <dbReference type="Proteomes" id="UP000016505"/>
    </source>
</evidence>
<dbReference type="EMBL" id="CP011025">
    <property type="protein sequence ID" value="ATC86622.1"/>
    <property type="molecule type" value="Genomic_DNA"/>
</dbReference>
<dbReference type="OrthoDB" id="7843671at2"/>
<dbReference type="Proteomes" id="UP000016505">
    <property type="component" value="Chromosome I"/>
</dbReference>
<dbReference type="InterPro" id="IPR038765">
    <property type="entry name" value="Papain-like_cys_pep_sf"/>
</dbReference>
<dbReference type="InterPro" id="IPR024453">
    <property type="entry name" value="Peptidase_C92"/>
</dbReference>
<organism evidence="1 2">
    <name type="scientific">Pseudoalteromonas arctica A 37-1-2</name>
    <dbReference type="NCBI Taxonomy" id="1117313"/>
    <lineage>
        <taxon>Bacteria</taxon>
        <taxon>Pseudomonadati</taxon>
        <taxon>Pseudomonadota</taxon>
        <taxon>Gammaproteobacteria</taxon>
        <taxon>Alteromonadales</taxon>
        <taxon>Pseudoalteromonadaceae</taxon>
        <taxon>Pseudoalteromonas</taxon>
    </lineage>
</organism>
<dbReference type="KEGG" id="part:PARC_a2092"/>
<evidence type="ECO:0000313" key="1">
    <source>
        <dbReference type="EMBL" id="ATC86622.1"/>
    </source>
</evidence>
<proteinExistence type="predicted"/>
<dbReference type="Pfam" id="PF05708">
    <property type="entry name" value="Peptidase_C92"/>
    <property type="match status" value="1"/>
</dbReference>
<evidence type="ECO:0008006" key="3">
    <source>
        <dbReference type="Google" id="ProtNLM"/>
    </source>
</evidence>
<protein>
    <recommendedName>
        <fullName evidence="3">Permuted papain-like amidase enzyme, YaeF/YiiX, C92 family</fullName>
    </recommendedName>
</protein>